<dbReference type="InterPro" id="IPR000727">
    <property type="entry name" value="T_SNARE_dom"/>
</dbReference>
<dbReference type="AlphaFoldDB" id="A0A6U4EPX2"/>
<organism evidence="3">
    <name type="scientific">Minutocellus polymorphus</name>
    <dbReference type="NCBI Taxonomy" id="265543"/>
    <lineage>
        <taxon>Eukaryota</taxon>
        <taxon>Sar</taxon>
        <taxon>Stramenopiles</taxon>
        <taxon>Ochrophyta</taxon>
        <taxon>Bacillariophyta</taxon>
        <taxon>Mediophyceae</taxon>
        <taxon>Cymatosirophycidae</taxon>
        <taxon>Cymatosirales</taxon>
        <taxon>Cymatosiraceae</taxon>
        <taxon>Minutocellus</taxon>
    </lineage>
</organism>
<feature type="region of interest" description="Disordered" evidence="1">
    <location>
        <begin position="227"/>
        <end position="255"/>
    </location>
</feature>
<accession>A0A6U4EPX2</accession>
<feature type="domain" description="T-SNARE coiled-coil homology" evidence="2">
    <location>
        <begin position="192"/>
        <end position="254"/>
    </location>
</feature>
<name>A0A6U4EPX2_9STRA</name>
<evidence type="ECO:0000259" key="2">
    <source>
        <dbReference type="PROSITE" id="PS50192"/>
    </source>
</evidence>
<gene>
    <name evidence="3" type="ORF">MPOL1434_LOCUS8024</name>
</gene>
<dbReference type="EMBL" id="HBEJ01013657">
    <property type="protein sequence ID" value="CAD8374518.1"/>
    <property type="molecule type" value="Transcribed_RNA"/>
</dbReference>
<evidence type="ECO:0000313" key="3">
    <source>
        <dbReference type="EMBL" id="CAD8374518.1"/>
    </source>
</evidence>
<feature type="region of interest" description="Disordered" evidence="1">
    <location>
        <begin position="74"/>
        <end position="142"/>
    </location>
</feature>
<feature type="region of interest" description="Disordered" evidence="1">
    <location>
        <begin position="157"/>
        <end position="199"/>
    </location>
</feature>
<evidence type="ECO:0000256" key="1">
    <source>
        <dbReference type="SAM" id="MobiDB-lite"/>
    </source>
</evidence>
<feature type="compositionally biased region" description="Basic and acidic residues" evidence="1">
    <location>
        <begin position="189"/>
        <end position="199"/>
    </location>
</feature>
<feature type="compositionally biased region" description="Basic and acidic residues" evidence="1">
    <location>
        <begin position="108"/>
        <end position="142"/>
    </location>
</feature>
<protein>
    <recommendedName>
        <fullName evidence="2">t-SNARE coiled-coil homology domain-containing protein</fullName>
    </recommendedName>
</protein>
<feature type="compositionally biased region" description="Low complexity" evidence="1">
    <location>
        <begin position="157"/>
        <end position="180"/>
    </location>
</feature>
<reference evidence="3" key="1">
    <citation type="submission" date="2021-01" db="EMBL/GenBank/DDBJ databases">
        <authorList>
            <person name="Corre E."/>
            <person name="Pelletier E."/>
            <person name="Niang G."/>
            <person name="Scheremetjew M."/>
            <person name="Finn R."/>
            <person name="Kale V."/>
            <person name="Holt S."/>
            <person name="Cochrane G."/>
            <person name="Meng A."/>
            <person name="Brown T."/>
            <person name="Cohen L."/>
        </authorList>
    </citation>
    <scope>NUCLEOTIDE SEQUENCE</scope>
    <source>
        <strain evidence="3">CCMP3303</strain>
    </source>
</reference>
<proteinExistence type="predicted"/>
<dbReference type="PROSITE" id="PS50192">
    <property type="entry name" value="T_SNARE"/>
    <property type="match status" value="1"/>
</dbReference>
<dbReference type="Gene3D" id="1.20.5.110">
    <property type="match status" value="1"/>
</dbReference>
<sequence>MNDEERKVVAETARMEEATSDCLHDIERKLEETTSVAHVTEAELKQNTKRMHKVQDAADALLSSSKATHKLMNRLRRWGASDRVGNRTTSTKKKTSVGGGTAADDEVLVERDSSKIERLLHDLDVTKEATRKEVEDQRESVKRLEVAADSVAGIASAAASKRRSSAASSTNSSSAAARISETNNTCTARSEEKSNKHDDAALDRIGNLLDGLQDQAKEYTGILEAQSQDLDKIDNALESANQSMRQADRRLKKSR</sequence>